<keyword evidence="1" id="KW-1133">Transmembrane helix</keyword>
<feature type="non-terminal residue" evidence="2">
    <location>
        <position position="1"/>
    </location>
</feature>
<evidence type="ECO:0008006" key="4">
    <source>
        <dbReference type="Google" id="ProtNLM"/>
    </source>
</evidence>
<evidence type="ECO:0000256" key="1">
    <source>
        <dbReference type="SAM" id="Phobius"/>
    </source>
</evidence>
<name>A0ABV1X029_9ACTN</name>
<feature type="transmembrane region" description="Helical" evidence="1">
    <location>
        <begin position="34"/>
        <end position="54"/>
    </location>
</feature>
<keyword evidence="1" id="KW-0812">Transmembrane</keyword>
<dbReference type="EMBL" id="JBEPEK010000171">
    <property type="protein sequence ID" value="MER7182372.1"/>
    <property type="molecule type" value="Genomic_DNA"/>
</dbReference>
<organism evidence="2 3">
    <name type="scientific">Streptomyces hyaluromycini</name>
    <dbReference type="NCBI Taxonomy" id="1377993"/>
    <lineage>
        <taxon>Bacteria</taxon>
        <taxon>Bacillati</taxon>
        <taxon>Actinomycetota</taxon>
        <taxon>Actinomycetes</taxon>
        <taxon>Kitasatosporales</taxon>
        <taxon>Streptomycetaceae</taxon>
        <taxon>Streptomyces</taxon>
    </lineage>
</organism>
<accession>A0ABV1X029</accession>
<keyword evidence="3" id="KW-1185">Reference proteome</keyword>
<gene>
    <name evidence="2" type="ORF">ABT404_23280</name>
</gene>
<evidence type="ECO:0000313" key="2">
    <source>
        <dbReference type="EMBL" id="MER7182372.1"/>
    </source>
</evidence>
<protein>
    <recommendedName>
        <fullName evidence="4">MFS transporter</fullName>
    </recommendedName>
</protein>
<keyword evidence="1" id="KW-0472">Membrane</keyword>
<dbReference type="Proteomes" id="UP001474181">
    <property type="component" value="Unassembled WGS sequence"/>
</dbReference>
<evidence type="ECO:0000313" key="3">
    <source>
        <dbReference type="Proteomes" id="UP001474181"/>
    </source>
</evidence>
<sequence length="70" mass="6833">AVEHAVSTGTGGHGATPPNVTAAVGDAFTSGVHVGMTVVAAVFLCAALVSALLVRNRPHHITGTATATTN</sequence>
<comment type="caution">
    <text evidence="2">The sequence shown here is derived from an EMBL/GenBank/DDBJ whole genome shotgun (WGS) entry which is preliminary data.</text>
</comment>
<proteinExistence type="predicted"/>
<reference evidence="2 3" key="1">
    <citation type="submission" date="2024-06" db="EMBL/GenBank/DDBJ databases">
        <title>The Natural Products Discovery Center: Release of the First 8490 Sequenced Strains for Exploring Actinobacteria Biosynthetic Diversity.</title>
        <authorList>
            <person name="Kalkreuter E."/>
            <person name="Kautsar S.A."/>
            <person name="Yang D."/>
            <person name="Bader C.D."/>
            <person name="Teijaro C.N."/>
            <person name="Fluegel L."/>
            <person name="Davis C.M."/>
            <person name="Simpson J.R."/>
            <person name="Lauterbach L."/>
            <person name="Steele A.D."/>
            <person name="Gui C."/>
            <person name="Meng S."/>
            <person name="Li G."/>
            <person name="Viehrig K."/>
            <person name="Ye F."/>
            <person name="Su P."/>
            <person name="Kiefer A.F."/>
            <person name="Nichols A."/>
            <person name="Cepeda A.J."/>
            <person name="Yan W."/>
            <person name="Fan B."/>
            <person name="Jiang Y."/>
            <person name="Adhikari A."/>
            <person name="Zheng C.-J."/>
            <person name="Schuster L."/>
            <person name="Cowan T.M."/>
            <person name="Smanski M.J."/>
            <person name="Chevrette M.G."/>
            <person name="De Carvalho L.P.S."/>
            <person name="Shen B."/>
        </authorList>
    </citation>
    <scope>NUCLEOTIDE SEQUENCE [LARGE SCALE GENOMIC DNA]</scope>
    <source>
        <strain evidence="2 3">NPDC000234</strain>
    </source>
</reference>